<evidence type="ECO:0000259" key="6">
    <source>
        <dbReference type="PROSITE" id="PS50888"/>
    </source>
</evidence>
<evidence type="ECO:0000313" key="8">
    <source>
        <dbReference type="Proteomes" id="UP000835052"/>
    </source>
</evidence>
<keyword evidence="2" id="KW-0805">Transcription regulation</keyword>
<dbReference type="GO" id="GO:0046983">
    <property type="term" value="F:protein dimerization activity"/>
    <property type="evidence" value="ECO:0007669"/>
    <property type="project" value="InterPro"/>
</dbReference>
<dbReference type="SMART" id="SM00353">
    <property type="entry name" value="HLH"/>
    <property type="match status" value="1"/>
</dbReference>
<dbReference type="GO" id="GO:0005634">
    <property type="term" value="C:nucleus"/>
    <property type="evidence" value="ECO:0007669"/>
    <property type="project" value="UniProtKB-SubCell"/>
</dbReference>
<evidence type="ECO:0000256" key="3">
    <source>
        <dbReference type="ARBA" id="ARBA00023163"/>
    </source>
</evidence>
<dbReference type="OrthoDB" id="6085656at2759"/>
<dbReference type="CDD" id="cd11410">
    <property type="entry name" value="bHLH_O_HES"/>
    <property type="match status" value="1"/>
</dbReference>
<proteinExistence type="predicted"/>
<evidence type="ECO:0000256" key="1">
    <source>
        <dbReference type="ARBA" id="ARBA00004123"/>
    </source>
</evidence>
<feature type="region of interest" description="Disordered" evidence="5">
    <location>
        <begin position="93"/>
        <end position="124"/>
    </location>
</feature>
<dbReference type="Gene3D" id="4.10.280.10">
    <property type="entry name" value="Helix-loop-helix DNA-binding domain"/>
    <property type="match status" value="1"/>
</dbReference>
<comment type="subcellular location">
    <subcellularLocation>
        <location evidence="1">Nucleus</location>
    </subcellularLocation>
</comment>
<evidence type="ECO:0000256" key="4">
    <source>
        <dbReference type="ARBA" id="ARBA00023242"/>
    </source>
</evidence>
<name>A0A8S1H9J6_9PELO</name>
<keyword evidence="3" id="KW-0804">Transcription</keyword>
<feature type="compositionally biased region" description="Basic residues" evidence="5">
    <location>
        <begin position="36"/>
        <end position="52"/>
    </location>
</feature>
<gene>
    <name evidence="7" type="ORF">CAUJ_LOCUS7167</name>
</gene>
<dbReference type="InterPro" id="IPR050370">
    <property type="entry name" value="HES_HEY"/>
</dbReference>
<protein>
    <recommendedName>
        <fullName evidence="6">BHLH domain-containing protein</fullName>
    </recommendedName>
</protein>
<dbReference type="PANTHER" id="PTHR10985">
    <property type="entry name" value="BASIC HELIX-LOOP-HELIX TRANSCRIPTION FACTOR, HES-RELATED"/>
    <property type="match status" value="1"/>
</dbReference>
<evidence type="ECO:0000313" key="7">
    <source>
        <dbReference type="EMBL" id="CAD6191248.1"/>
    </source>
</evidence>
<keyword evidence="8" id="KW-1185">Reference proteome</keyword>
<dbReference type="Proteomes" id="UP000835052">
    <property type="component" value="Unassembled WGS sequence"/>
</dbReference>
<dbReference type="InterPro" id="IPR036638">
    <property type="entry name" value="HLH_DNA-bd_sf"/>
</dbReference>
<dbReference type="AlphaFoldDB" id="A0A8S1H9J6"/>
<dbReference type="InterPro" id="IPR011598">
    <property type="entry name" value="bHLH_dom"/>
</dbReference>
<accession>A0A8S1H9J6</accession>
<feature type="compositionally biased region" description="Basic and acidic residues" evidence="5">
    <location>
        <begin position="1"/>
        <end position="19"/>
    </location>
</feature>
<dbReference type="EMBL" id="CAJGYM010000020">
    <property type="protein sequence ID" value="CAD6191248.1"/>
    <property type="molecule type" value="Genomic_DNA"/>
</dbReference>
<reference evidence="7" key="1">
    <citation type="submission" date="2020-10" db="EMBL/GenBank/DDBJ databases">
        <authorList>
            <person name="Kikuchi T."/>
        </authorList>
    </citation>
    <scope>NUCLEOTIDE SEQUENCE</scope>
    <source>
        <strain evidence="7">NKZ352</strain>
    </source>
</reference>
<dbReference type="Pfam" id="PF00010">
    <property type="entry name" value="HLH"/>
    <property type="match status" value="1"/>
</dbReference>
<organism evidence="7 8">
    <name type="scientific">Caenorhabditis auriculariae</name>
    <dbReference type="NCBI Taxonomy" id="2777116"/>
    <lineage>
        <taxon>Eukaryota</taxon>
        <taxon>Metazoa</taxon>
        <taxon>Ecdysozoa</taxon>
        <taxon>Nematoda</taxon>
        <taxon>Chromadorea</taxon>
        <taxon>Rhabditida</taxon>
        <taxon>Rhabditina</taxon>
        <taxon>Rhabditomorpha</taxon>
        <taxon>Rhabditoidea</taxon>
        <taxon>Rhabditidae</taxon>
        <taxon>Peloderinae</taxon>
        <taxon>Caenorhabditis</taxon>
    </lineage>
</organism>
<sequence length="158" mass="18034">MRDEAVKDSSMESSKKEYGKPGTSMFSDVETEDRGGRKKNKPMMEKKRRARINRSLSQLKQILIVDKHVSPGHAKWEKADILEMTVEYVKNLRAKMNQGPATPSPEPPPSPPTPAEEPTSVTSDPTAFMNQMFAMHYEQSFKILPFFHFPVPFQWPPV</sequence>
<feature type="domain" description="BHLH" evidence="6">
    <location>
        <begin position="36"/>
        <end position="92"/>
    </location>
</feature>
<evidence type="ECO:0000256" key="5">
    <source>
        <dbReference type="SAM" id="MobiDB-lite"/>
    </source>
</evidence>
<comment type="caution">
    <text evidence="7">The sequence shown here is derived from an EMBL/GenBank/DDBJ whole genome shotgun (WGS) entry which is preliminary data.</text>
</comment>
<evidence type="ECO:0000256" key="2">
    <source>
        <dbReference type="ARBA" id="ARBA00023015"/>
    </source>
</evidence>
<dbReference type="PROSITE" id="PS50888">
    <property type="entry name" value="BHLH"/>
    <property type="match status" value="1"/>
</dbReference>
<feature type="compositionally biased region" description="Pro residues" evidence="5">
    <location>
        <begin position="102"/>
        <end position="115"/>
    </location>
</feature>
<dbReference type="SUPFAM" id="SSF47459">
    <property type="entry name" value="HLH, helix-loop-helix DNA-binding domain"/>
    <property type="match status" value="1"/>
</dbReference>
<feature type="region of interest" description="Disordered" evidence="5">
    <location>
        <begin position="1"/>
        <end position="53"/>
    </location>
</feature>
<keyword evidence="4" id="KW-0539">Nucleus</keyword>